<dbReference type="PANTHER" id="PTHR47359:SF3">
    <property type="entry name" value="NLP_P60 DOMAIN-CONTAINING PROTEIN-RELATED"/>
    <property type="match status" value="1"/>
</dbReference>
<evidence type="ECO:0000256" key="4">
    <source>
        <dbReference type="ARBA" id="ARBA00022807"/>
    </source>
</evidence>
<organism evidence="8 9">
    <name type="scientific">Nonomuraea maritima</name>
    <dbReference type="NCBI Taxonomy" id="683260"/>
    <lineage>
        <taxon>Bacteria</taxon>
        <taxon>Bacillati</taxon>
        <taxon>Actinomycetota</taxon>
        <taxon>Actinomycetes</taxon>
        <taxon>Streptosporangiales</taxon>
        <taxon>Streptosporangiaceae</taxon>
        <taxon>Nonomuraea</taxon>
    </lineage>
</organism>
<feature type="chain" id="PRO_5011644222" evidence="6">
    <location>
        <begin position="27"/>
        <end position="324"/>
    </location>
</feature>
<gene>
    <name evidence="8" type="ORF">SAMN05421874_15411</name>
</gene>
<evidence type="ECO:0000256" key="6">
    <source>
        <dbReference type="SAM" id="SignalP"/>
    </source>
</evidence>
<evidence type="ECO:0000256" key="5">
    <source>
        <dbReference type="SAM" id="Coils"/>
    </source>
</evidence>
<sequence length="324" mass="34718">MRFGRVPFAAGLVFGLVMTPMGTALADPRPTLAQAKAKLEKLNDRADKVVDRYNTANERFKKARSGYTKVNESYKRKQASVADLRAQVVGMAVSSYKLGTDITSLPGLIAAENPGGMLAGMALAGQVSQERSLKLAAFDRENRGLKVERDKAQKALTAADKERDAVEKERKEILKLIAEQKKLLDRLGAYNPGNPNSTGIKYTGPASGNAASVLRFAFAQVGKPYVFGGTGPGGYDCSGLTQRAWAAAGVSLPRTTWQQWAWGASRRVSLDDLQPGDLIFSEGLGHVSIYAGNGQIVHAPQTGDVVKVVRLSAYGRPLVGAVRP</sequence>
<keyword evidence="5" id="KW-0175">Coiled coil</keyword>
<feature type="signal peptide" evidence="6">
    <location>
        <begin position="1"/>
        <end position="26"/>
    </location>
</feature>
<accession>A0A1G9SA80</accession>
<keyword evidence="2" id="KW-0645">Protease</keyword>
<dbReference type="PANTHER" id="PTHR47359">
    <property type="entry name" value="PEPTIDOGLYCAN DL-ENDOPEPTIDASE CWLO"/>
    <property type="match status" value="1"/>
</dbReference>
<dbReference type="SUPFAM" id="SSF54001">
    <property type="entry name" value="Cysteine proteinases"/>
    <property type="match status" value="1"/>
</dbReference>
<dbReference type="InterPro" id="IPR000064">
    <property type="entry name" value="NLP_P60_dom"/>
</dbReference>
<keyword evidence="4" id="KW-0788">Thiol protease</keyword>
<comment type="similarity">
    <text evidence="1">Belongs to the peptidase C40 family.</text>
</comment>
<proteinExistence type="inferred from homology"/>
<dbReference type="Pfam" id="PF00877">
    <property type="entry name" value="NLPC_P60"/>
    <property type="match status" value="1"/>
</dbReference>
<keyword evidence="6" id="KW-0732">Signal</keyword>
<dbReference type="PROSITE" id="PS51935">
    <property type="entry name" value="NLPC_P60"/>
    <property type="match status" value="1"/>
</dbReference>
<reference evidence="8 9" key="1">
    <citation type="submission" date="2016-10" db="EMBL/GenBank/DDBJ databases">
        <authorList>
            <person name="de Groot N.N."/>
        </authorList>
    </citation>
    <scope>NUCLEOTIDE SEQUENCE [LARGE SCALE GENOMIC DNA]</scope>
    <source>
        <strain evidence="8 9">CGMCC 4.5681</strain>
    </source>
</reference>
<dbReference type="AlphaFoldDB" id="A0A1G9SA80"/>
<dbReference type="GO" id="GO:0006508">
    <property type="term" value="P:proteolysis"/>
    <property type="evidence" value="ECO:0007669"/>
    <property type="project" value="UniProtKB-KW"/>
</dbReference>
<protein>
    <submittedName>
        <fullName evidence="8">Cell wall-associated hydrolase, NlpC family</fullName>
    </submittedName>
</protein>
<dbReference type="STRING" id="683260.SAMN05421874_15411"/>
<feature type="coiled-coil region" evidence="5">
    <location>
        <begin position="32"/>
        <end position="59"/>
    </location>
</feature>
<name>A0A1G9SA80_9ACTN</name>
<dbReference type="GO" id="GO:0008234">
    <property type="term" value="F:cysteine-type peptidase activity"/>
    <property type="evidence" value="ECO:0007669"/>
    <property type="project" value="UniProtKB-KW"/>
</dbReference>
<dbReference type="EMBL" id="FNFB01000054">
    <property type="protein sequence ID" value="SDM32413.1"/>
    <property type="molecule type" value="Genomic_DNA"/>
</dbReference>
<evidence type="ECO:0000259" key="7">
    <source>
        <dbReference type="PROSITE" id="PS51935"/>
    </source>
</evidence>
<dbReference type="InterPro" id="IPR038765">
    <property type="entry name" value="Papain-like_cys_pep_sf"/>
</dbReference>
<evidence type="ECO:0000256" key="2">
    <source>
        <dbReference type="ARBA" id="ARBA00022670"/>
    </source>
</evidence>
<keyword evidence="3 8" id="KW-0378">Hydrolase</keyword>
<evidence type="ECO:0000313" key="8">
    <source>
        <dbReference type="EMBL" id="SDM32413.1"/>
    </source>
</evidence>
<evidence type="ECO:0000256" key="1">
    <source>
        <dbReference type="ARBA" id="ARBA00007074"/>
    </source>
</evidence>
<feature type="coiled-coil region" evidence="5">
    <location>
        <begin position="135"/>
        <end position="186"/>
    </location>
</feature>
<dbReference type="Gene3D" id="3.90.1720.10">
    <property type="entry name" value="endopeptidase domain like (from Nostoc punctiforme)"/>
    <property type="match status" value="1"/>
</dbReference>
<evidence type="ECO:0000313" key="9">
    <source>
        <dbReference type="Proteomes" id="UP000198683"/>
    </source>
</evidence>
<dbReference type="Proteomes" id="UP000198683">
    <property type="component" value="Unassembled WGS sequence"/>
</dbReference>
<evidence type="ECO:0000256" key="3">
    <source>
        <dbReference type="ARBA" id="ARBA00022801"/>
    </source>
</evidence>
<feature type="domain" description="NlpC/P60" evidence="7">
    <location>
        <begin position="207"/>
        <end position="324"/>
    </location>
</feature>
<dbReference type="RefSeq" id="WP_245740998.1">
    <property type="nucleotide sequence ID" value="NZ_FNFB01000054.1"/>
</dbReference>
<dbReference type="InterPro" id="IPR051794">
    <property type="entry name" value="PG_Endopeptidase_C40"/>
</dbReference>
<keyword evidence="9" id="KW-1185">Reference proteome</keyword>